<keyword evidence="2" id="KW-1185">Reference proteome</keyword>
<dbReference type="EMBL" id="MTBM01000003">
    <property type="protein sequence ID" value="OSI10940.1"/>
    <property type="molecule type" value="Genomic_DNA"/>
</dbReference>
<proteinExistence type="predicted"/>
<comment type="caution">
    <text evidence="1">The sequence shown here is derived from an EMBL/GenBank/DDBJ whole genome shotgun (WGS) entry which is preliminary data.</text>
</comment>
<sequence>MYISDKVHCTKRAKFFAQKGQTLYKKYFKEYVIQFMGQSSPDWPSAFLFPEGNTVADLSKK</sequence>
<dbReference type="Proteomes" id="UP000193466">
    <property type="component" value="Unassembled WGS sequence"/>
</dbReference>
<evidence type="ECO:0000313" key="2">
    <source>
        <dbReference type="Proteomes" id="UP000193466"/>
    </source>
</evidence>
<evidence type="ECO:0000313" key="1">
    <source>
        <dbReference type="EMBL" id="OSI10940.1"/>
    </source>
</evidence>
<name>A0ABX3WFT0_9NEIS</name>
<reference evidence="1 2" key="1">
    <citation type="submission" date="2017-01" db="EMBL/GenBank/DDBJ databases">
        <authorList>
            <person name="Wolfgang W.J."/>
            <person name="Cole J."/>
            <person name="Wroblewski D."/>
            <person name="Mcginnis J."/>
            <person name="Musser K.A."/>
        </authorList>
    </citation>
    <scope>NUCLEOTIDE SEQUENCE [LARGE SCALE GENOMIC DNA]</scope>
    <source>
        <strain evidence="1 2">DSM 21643</strain>
    </source>
</reference>
<organism evidence="1 2">
    <name type="scientific">Neisseria zoodegmatis</name>
    <dbReference type="NCBI Taxonomy" id="326523"/>
    <lineage>
        <taxon>Bacteria</taxon>
        <taxon>Pseudomonadati</taxon>
        <taxon>Pseudomonadota</taxon>
        <taxon>Betaproteobacteria</taxon>
        <taxon>Neisseriales</taxon>
        <taxon>Neisseriaceae</taxon>
        <taxon>Neisseria</taxon>
    </lineage>
</organism>
<protein>
    <submittedName>
        <fullName evidence="1">Uncharacterized protein</fullName>
    </submittedName>
</protein>
<accession>A0ABX3WFT0</accession>
<gene>
    <name evidence="1" type="ORF">BWD10_03235</name>
</gene>